<sequence>MKGYNILFVLLASVAYVRAASVAGGISLDPAQFSLGGQVRFPQIPGLNAQSSSNDTSSGSSLNPLRIFGNFLRMIPGLNLLIPGGSQSLPRFPNVTELMANIPGLNSNGTVGGNGNVTIPEFRLPGTGSYIPGVSEALNEARKHLVAALNITTDLRTGLRNAIQTALNSENPAASVGIILNTIAKVYSTVAANCPLIIIGTSVMNEGIRLAGEVVRSIATVAGSAGASVGFGNIGFNAQGGATAST</sequence>
<proteinExistence type="predicted"/>
<feature type="signal peptide" evidence="1">
    <location>
        <begin position="1"/>
        <end position="19"/>
    </location>
</feature>
<keyword evidence="3" id="KW-1185">Reference proteome</keyword>
<evidence type="ECO:0000313" key="2">
    <source>
        <dbReference type="EMBL" id="KAL3383806.1"/>
    </source>
</evidence>
<dbReference type="EMBL" id="JBJJXI010000181">
    <property type="protein sequence ID" value="KAL3383806.1"/>
    <property type="molecule type" value="Genomic_DNA"/>
</dbReference>
<feature type="chain" id="PRO_5044860885" evidence="1">
    <location>
        <begin position="20"/>
        <end position="246"/>
    </location>
</feature>
<reference evidence="2 3" key="1">
    <citation type="journal article" date="2024" name="bioRxiv">
        <title>A reference genome for Trichogramma kaykai: A tiny desert-dwelling parasitoid wasp with competing sex-ratio distorters.</title>
        <authorList>
            <person name="Culotta J."/>
            <person name="Lindsey A.R."/>
        </authorList>
    </citation>
    <scope>NUCLEOTIDE SEQUENCE [LARGE SCALE GENOMIC DNA]</scope>
    <source>
        <strain evidence="2 3">KSX58</strain>
    </source>
</reference>
<protein>
    <submittedName>
        <fullName evidence="2">Uncharacterized protein</fullName>
    </submittedName>
</protein>
<name>A0ABD2VTF5_9HYME</name>
<keyword evidence="1" id="KW-0732">Signal</keyword>
<accession>A0ABD2VTF5</accession>
<dbReference type="AlphaFoldDB" id="A0ABD2VTF5"/>
<dbReference type="Proteomes" id="UP001627154">
    <property type="component" value="Unassembled WGS sequence"/>
</dbReference>
<organism evidence="2 3">
    <name type="scientific">Trichogramma kaykai</name>
    <dbReference type="NCBI Taxonomy" id="54128"/>
    <lineage>
        <taxon>Eukaryota</taxon>
        <taxon>Metazoa</taxon>
        <taxon>Ecdysozoa</taxon>
        <taxon>Arthropoda</taxon>
        <taxon>Hexapoda</taxon>
        <taxon>Insecta</taxon>
        <taxon>Pterygota</taxon>
        <taxon>Neoptera</taxon>
        <taxon>Endopterygota</taxon>
        <taxon>Hymenoptera</taxon>
        <taxon>Apocrita</taxon>
        <taxon>Proctotrupomorpha</taxon>
        <taxon>Chalcidoidea</taxon>
        <taxon>Trichogrammatidae</taxon>
        <taxon>Trichogramma</taxon>
    </lineage>
</organism>
<evidence type="ECO:0000313" key="3">
    <source>
        <dbReference type="Proteomes" id="UP001627154"/>
    </source>
</evidence>
<gene>
    <name evidence="2" type="ORF">TKK_020176</name>
</gene>
<comment type="caution">
    <text evidence="2">The sequence shown here is derived from an EMBL/GenBank/DDBJ whole genome shotgun (WGS) entry which is preliminary data.</text>
</comment>
<evidence type="ECO:0000256" key="1">
    <source>
        <dbReference type="SAM" id="SignalP"/>
    </source>
</evidence>